<accession>A0ABW3B7Z4</accession>
<name>A0ABW3B7Z4_9FLAO</name>
<evidence type="ECO:0000313" key="2">
    <source>
        <dbReference type="Proteomes" id="UP001597012"/>
    </source>
</evidence>
<dbReference type="EC" id="1.-.-.-" evidence="1"/>
<evidence type="ECO:0000313" key="1">
    <source>
        <dbReference type="EMBL" id="MFD0799417.1"/>
    </source>
</evidence>
<dbReference type="EMBL" id="JBHTHY010000024">
    <property type="protein sequence ID" value="MFD0799417.1"/>
    <property type="molecule type" value="Genomic_DNA"/>
</dbReference>
<dbReference type="InterPro" id="IPR027056">
    <property type="entry name" value="Gluconate_2DH_su3"/>
</dbReference>
<sequence>MDRRSALKKTGLLAGAAVAMPSILSILQGCKSEPRLTWQPEFFTEVEAQTIASLVDVILPRTDTPGALDVKVDVFIDKIIAKTYDAEGQGNMRKDIATFNADCKENYGAIFSDLDEKEKIAVLKEAEKTSGTFNPGIWGKTIGVQEPIGFYRSLKATAIWAYTTSEEIGEKVLNYLPVPGNFEGCVPVSEVGNKWSLG</sequence>
<dbReference type="PROSITE" id="PS51257">
    <property type="entry name" value="PROKAR_LIPOPROTEIN"/>
    <property type="match status" value="1"/>
</dbReference>
<organism evidence="1 2">
    <name type="scientific">Maribacter chungangensis</name>
    <dbReference type="NCBI Taxonomy" id="1069117"/>
    <lineage>
        <taxon>Bacteria</taxon>
        <taxon>Pseudomonadati</taxon>
        <taxon>Bacteroidota</taxon>
        <taxon>Flavobacteriia</taxon>
        <taxon>Flavobacteriales</taxon>
        <taxon>Flavobacteriaceae</taxon>
        <taxon>Maribacter</taxon>
    </lineage>
</organism>
<keyword evidence="1" id="KW-0560">Oxidoreductase</keyword>
<dbReference type="Proteomes" id="UP001597012">
    <property type="component" value="Unassembled WGS sequence"/>
</dbReference>
<reference evidence="2" key="1">
    <citation type="journal article" date="2019" name="Int. J. Syst. Evol. Microbiol.">
        <title>The Global Catalogue of Microorganisms (GCM) 10K type strain sequencing project: providing services to taxonomists for standard genome sequencing and annotation.</title>
        <authorList>
            <consortium name="The Broad Institute Genomics Platform"/>
            <consortium name="The Broad Institute Genome Sequencing Center for Infectious Disease"/>
            <person name="Wu L."/>
            <person name="Ma J."/>
        </authorList>
    </citation>
    <scope>NUCLEOTIDE SEQUENCE [LARGE SCALE GENOMIC DNA]</scope>
    <source>
        <strain evidence="2">CCUG 61948</strain>
    </source>
</reference>
<keyword evidence="2" id="KW-1185">Reference proteome</keyword>
<proteinExistence type="predicted"/>
<gene>
    <name evidence="1" type="ORF">ACFQZJ_18235</name>
</gene>
<dbReference type="RefSeq" id="WP_379936401.1">
    <property type="nucleotide sequence ID" value="NZ_JBHTHY010000024.1"/>
</dbReference>
<comment type="caution">
    <text evidence="1">The sequence shown here is derived from an EMBL/GenBank/DDBJ whole genome shotgun (WGS) entry which is preliminary data.</text>
</comment>
<dbReference type="Pfam" id="PF13618">
    <property type="entry name" value="Gluconate_2-dh3"/>
    <property type="match status" value="1"/>
</dbReference>
<dbReference type="GO" id="GO:0016491">
    <property type="term" value="F:oxidoreductase activity"/>
    <property type="evidence" value="ECO:0007669"/>
    <property type="project" value="UniProtKB-KW"/>
</dbReference>
<protein>
    <submittedName>
        <fullName evidence="1">Gluconate 2-dehydrogenase subunit 3 family protein</fullName>
        <ecNumber evidence="1">1.-.-.-</ecNumber>
    </submittedName>
</protein>